<comment type="caution">
    <text evidence="2">The sequence shown here is derived from an EMBL/GenBank/DDBJ whole genome shotgun (WGS) entry which is preliminary data.</text>
</comment>
<keyword evidence="3" id="KW-1185">Reference proteome</keyword>
<organism evidence="2 3">
    <name type="scientific">Eiseniibacteriota bacterium</name>
    <dbReference type="NCBI Taxonomy" id="2212470"/>
    <lineage>
        <taxon>Bacteria</taxon>
        <taxon>Candidatus Eiseniibacteriota</taxon>
    </lineage>
</organism>
<evidence type="ECO:0000313" key="2">
    <source>
        <dbReference type="EMBL" id="MFC1573039.1"/>
    </source>
</evidence>
<reference evidence="2 3" key="1">
    <citation type="submission" date="2024-09" db="EMBL/GenBank/DDBJ databases">
        <authorList>
            <person name="D'Angelo T."/>
        </authorList>
    </citation>
    <scope>NUCLEOTIDE SEQUENCE [LARGE SCALE GENOMIC DNA]</scope>
    <source>
        <strain evidence="2">SAG AM-320-E07</strain>
    </source>
</reference>
<evidence type="ECO:0000256" key="1">
    <source>
        <dbReference type="SAM" id="SignalP"/>
    </source>
</evidence>
<feature type="signal peptide" evidence="1">
    <location>
        <begin position="1"/>
        <end position="19"/>
    </location>
</feature>
<sequence>MRLLTLVLFVVTVSAPAGAEDFFPTHVGSIWEYIGLDSGDPYVTECVATETVWGIECGVFTNDGPGDEGLVQYWYKDANGDVRIRAWFRTIGDYGSLFDPGIKMMSGAPFVGEEWCTTVDAYHLPDTSFVGSFASCHVIESEGPLDLPAGTFYAYGVGEPEPLMLIEEHDTLGRDLSSPLREITRWYSEAVGEVKYVTADTYELTGYSIPPTPVGGRTWGEIKALFMSGRRH</sequence>
<accession>A0ABV6YLK0</accession>
<gene>
    <name evidence="2" type="ORF">ACFL6M_05515</name>
</gene>
<dbReference type="Proteomes" id="UP001593833">
    <property type="component" value="Unassembled WGS sequence"/>
</dbReference>
<evidence type="ECO:0000313" key="3">
    <source>
        <dbReference type="Proteomes" id="UP001593833"/>
    </source>
</evidence>
<protein>
    <submittedName>
        <fullName evidence="2">Uncharacterized protein</fullName>
    </submittedName>
</protein>
<proteinExistence type="predicted"/>
<keyword evidence="1" id="KW-0732">Signal</keyword>
<dbReference type="EMBL" id="JBHPKH010000065">
    <property type="protein sequence ID" value="MFC1573039.1"/>
    <property type="molecule type" value="Genomic_DNA"/>
</dbReference>
<name>A0ABV6YLK0_UNCEI</name>
<feature type="chain" id="PRO_5046044653" evidence="1">
    <location>
        <begin position="20"/>
        <end position="232"/>
    </location>
</feature>